<dbReference type="AlphaFoldDB" id="A0A2N5XVC6"/>
<name>A0A2N5XVC6_9HYPH</name>
<keyword evidence="3 6" id="KW-0812">Transmembrane</keyword>
<evidence type="ECO:0000256" key="4">
    <source>
        <dbReference type="ARBA" id="ARBA00022989"/>
    </source>
</evidence>
<dbReference type="Proteomes" id="UP000234881">
    <property type="component" value="Unassembled WGS sequence"/>
</dbReference>
<evidence type="ECO:0000256" key="6">
    <source>
        <dbReference type="SAM" id="Phobius"/>
    </source>
</evidence>
<dbReference type="Pfam" id="PF03788">
    <property type="entry name" value="LrgA"/>
    <property type="match status" value="1"/>
</dbReference>
<evidence type="ECO:0000256" key="5">
    <source>
        <dbReference type="ARBA" id="ARBA00023136"/>
    </source>
</evidence>
<protein>
    <submittedName>
        <fullName evidence="7">CidA/LrgA family protein</fullName>
    </submittedName>
</protein>
<keyword evidence="5 6" id="KW-0472">Membrane</keyword>
<feature type="transmembrane region" description="Helical" evidence="6">
    <location>
        <begin position="27"/>
        <end position="46"/>
    </location>
</feature>
<dbReference type="OrthoDB" id="385012at2"/>
<keyword evidence="8" id="KW-1185">Reference proteome</keyword>
<comment type="subcellular location">
    <subcellularLocation>
        <location evidence="1">Cell membrane</location>
        <topology evidence="1">Multi-pass membrane protein</topology>
    </subcellularLocation>
</comment>
<keyword evidence="2" id="KW-1003">Cell membrane</keyword>
<keyword evidence="4 6" id="KW-1133">Transmembrane helix</keyword>
<evidence type="ECO:0000256" key="2">
    <source>
        <dbReference type="ARBA" id="ARBA00022475"/>
    </source>
</evidence>
<evidence type="ECO:0000313" key="8">
    <source>
        <dbReference type="Proteomes" id="UP000234881"/>
    </source>
</evidence>
<evidence type="ECO:0000313" key="7">
    <source>
        <dbReference type="EMBL" id="PLW78440.1"/>
    </source>
</evidence>
<evidence type="ECO:0000256" key="1">
    <source>
        <dbReference type="ARBA" id="ARBA00004651"/>
    </source>
</evidence>
<accession>A0A2N5XVC6</accession>
<dbReference type="RefSeq" id="WP_101532691.1">
    <property type="nucleotide sequence ID" value="NZ_PKUQ01000008.1"/>
</dbReference>
<proteinExistence type="predicted"/>
<dbReference type="GO" id="GO:0005886">
    <property type="term" value="C:plasma membrane"/>
    <property type="evidence" value="ECO:0007669"/>
    <property type="project" value="UniProtKB-SubCell"/>
</dbReference>
<sequence length="127" mass="13247">MLFYLTAIFVCQLVGEGLVTVLGLPVPGPVAGMALLFAGLMIKGSIPDDLAMVGDTLLKHLSLLFIPAGVGVMLHAALLKREIIPLSVSLVVSTLLAIAVTGLLMSWFMRGKSALSTDGQASGEQKK</sequence>
<reference evidence="7 8" key="1">
    <citation type="submission" date="2018-01" db="EMBL/GenBank/DDBJ databases">
        <title>The draft genome sequence of Cohaesibacter sp. H1304.</title>
        <authorList>
            <person name="Wang N.-N."/>
            <person name="Du Z.-J."/>
        </authorList>
    </citation>
    <scope>NUCLEOTIDE SEQUENCE [LARGE SCALE GENOMIC DNA]</scope>
    <source>
        <strain evidence="7 8">H1304</strain>
    </source>
</reference>
<gene>
    <name evidence="7" type="ORF">C0081_04945</name>
</gene>
<feature type="transmembrane region" description="Helical" evidence="6">
    <location>
        <begin position="84"/>
        <end position="108"/>
    </location>
</feature>
<evidence type="ECO:0000256" key="3">
    <source>
        <dbReference type="ARBA" id="ARBA00022692"/>
    </source>
</evidence>
<organism evidence="7 8">
    <name type="scientific">Cohaesibacter celericrescens</name>
    <dbReference type="NCBI Taxonomy" id="2067669"/>
    <lineage>
        <taxon>Bacteria</taxon>
        <taxon>Pseudomonadati</taxon>
        <taxon>Pseudomonadota</taxon>
        <taxon>Alphaproteobacteria</taxon>
        <taxon>Hyphomicrobiales</taxon>
        <taxon>Cohaesibacteraceae</taxon>
    </lineage>
</organism>
<dbReference type="PANTHER" id="PTHR33931:SF2">
    <property type="entry name" value="HOLIN-LIKE PROTEIN CIDA"/>
    <property type="match status" value="1"/>
</dbReference>
<feature type="transmembrane region" description="Helical" evidence="6">
    <location>
        <begin position="58"/>
        <end position="78"/>
    </location>
</feature>
<dbReference type="InterPro" id="IPR005538">
    <property type="entry name" value="LrgA/CidA"/>
</dbReference>
<dbReference type="PANTHER" id="PTHR33931">
    <property type="entry name" value="HOLIN-LIKE PROTEIN CIDA-RELATED"/>
    <property type="match status" value="1"/>
</dbReference>
<dbReference type="EMBL" id="PKUQ01000008">
    <property type="protein sequence ID" value="PLW78440.1"/>
    <property type="molecule type" value="Genomic_DNA"/>
</dbReference>
<comment type="caution">
    <text evidence="7">The sequence shown here is derived from an EMBL/GenBank/DDBJ whole genome shotgun (WGS) entry which is preliminary data.</text>
</comment>